<dbReference type="RefSeq" id="XP_040726668.1">
    <property type="nucleotide sequence ID" value="XM_040870423.1"/>
</dbReference>
<gene>
    <name evidence="1" type="ORF">BCR37DRAFT_386247</name>
</gene>
<dbReference type="EMBL" id="MCFI01000005">
    <property type="protein sequence ID" value="ORY84885.1"/>
    <property type="molecule type" value="Genomic_DNA"/>
</dbReference>
<proteinExistence type="predicted"/>
<dbReference type="GeneID" id="63787022"/>
<comment type="caution">
    <text evidence="1">The sequence shown here is derived from an EMBL/GenBank/DDBJ whole genome shotgun (WGS) entry which is preliminary data.</text>
</comment>
<dbReference type="AlphaFoldDB" id="A0A1Y2FQA5"/>
<name>A0A1Y2FQA5_PROLT</name>
<accession>A0A1Y2FQA5</accession>
<reference evidence="1 2" key="1">
    <citation type="submission" date="2016-07" db="EMBL/GenBank/DDBJ databases">
        <title>Pervasive Adenine N6-methylation of Active Genes in Fungi.</title>
        <authorList>
            <consortium name="DOE Joint Genome Institute"/>
            <person name="Mondo S.J."/>
            <person name="Dannebaum R.O."/>
            <person name="Kuo R.C."/>
            <person name="Labutti K."/>
            <person name="Haridas S."/>
            <person name="Kuo A."/>
            <person name="Salamov A."/>
            <person name="Ahrendt S.R."/>
            <person name="Lipzen A."/>
            <person name="Sullivan W."/>
            <person name="Andreopoulos W.B."/>
            <person name="Clum A."/>
            <person name="Lindquist E."/>
            <person name="Daum C."/>
            <person name="Ramamoorthy G.K."/>
            <person name="Gryganskyi A."/>
            <person name="Culley D."/>
            <person name="Magnuson J.K."/>
            <person name="James T.Y."/>
            <person name="O'Malley M.A."/>
            <person name="Stajich J.E."/>
            <person name="Spatafora J.W."/>
            <person name="Visel A."/>
            <person name="Grigoriev I.V."/>
        </authorList>
    </citation>
    <scope>NUCLEOTIDE SEQUENCE [LARGE SCALE GENOMIC DNA]</scope>
    <source>
        <strain evidence="1 2">12-1054</strain>
    </source>
</reference>
<evidence type="ECO:0000313" key="1">
    <source>
        <dbReference type="EMBL" id="ORY84885.1"/>
    </source>
</evidence>
<keyword evidence="2" id="KW-1185">Reference proteome</keyword>
<protein>
    <submittedName>
        <fullName evidence="1">Uncharacterized protein</fullName>
    </submittedName>
</protein>
<evidence type="ECO:0000313" key="2">
    <source>
        <dbReference type="Proteomes" id="UP000193685"/>
    </source>
</evidence>
<dbReference type="Proteomes" id="UP000193685">
    <property type="component" value="Unassembled WGS sequence"/>
</dbReference>
<organism evidence="1 2">
    <name type="scientific">Protomyces lactucae-debilis</name>
    <dbReference type="NCBI Taxonomy" id="2754530"/>
    <lineage>
        <taxon>Eukaryota</taxon>
        <taxon>Fungi</taxon>
        <taxon>Dikarya</taxon>
        <taxon>Ascomycota</taxon>
        <taxon>Taphrinomycotina</taxon>
        <taxon>Taphrinomycetes</taxon>
        <taxon>Taphrinales</taxon>
        <taxon>Protomycetaceae</taxon>
        <taxon>Protomyces</taxon>
    </lineage>
</organism>
<sequence length="384" mass="43324">MITLFATVCLYIQIPHLESWSQTYSELQHAQNPDPSFRPSRLNQGLVARVVVVQSPLNHAAILLVVVWLITTFEIRGKFLAPILPTQLDAFRPLLVTRQCLHDHLSDMVRMKTVDTESFFRCPFCRTERKGQVSCRMHLKRICYRFAPYGTWLDAYKDLLNVSEPERSILAKKAQQDTTAAHDLRRQIDNHASQAPDPTEAAESSAIHAADQKRRLSMSSRITRSMHRDLPGCVFCFGHFETLEQYREHLCLAESGHYRDKSWCLQFVSTYENQDVAVRELKLAYQCLDKYPQKKPACKVKAVEACRDGDGDTEDMEATKMEAGTGECSLARNNRPTAVFVPLRLQATSTVLSGASSLISKKSNSAVGEDSASIKKSARVESLL</sequence>